<evidence type="ECO:0000313" key="3">
    <source>
        <dbReference type="Proteomes" id="UP001152523"/>
    </source>
</evidence>
<dbReference type="AlphaFoldDB" id="A0AAV0BZB6"/>
<keyword evidence="1" id="KW-0732">Signal</keyword>
<sequence>MLGLTILTLLFIEMEAAPKVFDPGGIMEVWDLAWGYLLLAKDRQILWYEEFQIRVMEEEDEEMMICPPPEPPPWRNCAARVWKNVLLFLFLLFSAQTVLLCFSC</sequence>
<gene>
    <name evidence="2" type="ORF">CEPIT_LOCUS755</name>
</gene>
<reference evidence="2" key="1">
    <citation type="submission" date="2022-07" db="EMBL/GenBank/DDBJ databases">
        <authorList>
            <person name="Macas J."/>
            <person name="Novak P."/>
            <person name="Neumann P."/>
        </authorList>
    </citation>
    <scope>NUCLEOTIDE SEQUENCE</scope>
</reference>
<evidence type="ECO:0000313" key="2">
    <source>
        <dbReference type="EMBL" id="CAH9055178.1"/>
    </source>
</evidence>
<proteinExistence type="predicted"/>
<organism evidence="2 3">
    <name type="scientific">Cuscuta epithymum</name>
    <dbReference type="NCBI Taxonomy" id="186058"/>
    <lineage>
        <taxon>Eukaryota</taxon>
        <taxon>Viridiplantae</taxon>
        <taxon>Streptophyta</taxon>
        <taxon>Embryophyta</taxon>
        <taxon>Tracheophyta</taxon>
        <taxon>Spermatophyta</taxon>
        <taxon>Magnoliopsida</taxon>
        <taxon>eudicotyledons</taxon>
        <taxon>Gunneridae</taxon>
        <taxon>Pentapetalae</taxon>
        <taxon>asterids</taxon>
        <taxon>lamiids</taxon>
        <taxon>Solanales</taxon>
        <taxon>Convolvulaceae</taxon>
        <taxon>Cuscuteae</taxon>
        <taxon>Cuscuta</taxon>
        <taxon>Cuscuta subgen. Cuscuta</taxon>
    </lineage>
</organism>
<accession>A0AAV0BZB6</accession>
<keyword evidence="3" id="KW-1185">Reference proteome</keyword>
<dbReference type="EMBL" id="CAMAPF010000006">
    <property type="protein sequence ID" value="CAH9055178.1"/>
    <property type="molecule type" value="Genomic_DNA"/>
</dbReference>
<feature type="chain" id="PRO_5043885942" evidence="1">
    <location>
        <begin position="17"/>
        <end position="104"/>
    </location>
</feature>
<protein>
    <submittedName>
        <fullName evidence="2">Uncharacterized protein</fullName>
    </submittedName>
</protein>
<comment type="caution">
    <text evidence="2">The sequence shown here is derived from an EMBL/GenBank/DDBJ whole genome shotgun (WGS) entry which is preliminary data.</text>
</comment>
<name>A0AAV0BZB6_9ASTE</name>
<dbReference type="Proteomes" id="UP001152523">
    <property type="component" value="Unassembled WGS sequence"/>
</dbReference>
<evidence type="ECO:0000256" key="1">
    <source>
        <dbReference type="SAM" id="SignalP"/>
    </source>
</evidence>
<feature type="signal peptide" evidence="1">
    <location>
        <begin position="1"/>
        <end position="16"/>
    </location>
</feature>